<gene>
    <name evidence="5 7" type="primary">hemH</name>
    <name evidence="7" type="ORF">ACFSBJ_02900</name>
</gene>
<organism evidence="7 8">
    <name type="scientific">Haloplanus ruber</name>
    <dbReference type="NCBI Taxonomy" id="869892"/>
    <lineage>
        <taxon>Archaea</taxon>
        <taxon>Methanobacteriati</taxon>
        <taxon>Methanobacteriota</taxon>
        <taxon>Stenosarchaea group</taxon>
        <taxon>Halobacteria</taxon>
        <taxon>Halobacteriales</taxon>
        <taxon>Haloferacaceae</taxon>
        <taxon>Haloplanus</taxon>
    </lineage>
</organism>
<keyword evidence="5" id="KW-0479">Metal-binding</keyword>
<feature type="binding site" evidence="5">
    <location>
        <position position="198"/>
    </location>
    <ligand>
        <name>Fe(2+)</name>
        <dbReference type="ChEBI" id="CHEBI:29033"/>
    </ligand>
</feature>
<accession>A0ABD6CXA6</accession>
<evidence type="ECO:0000256" key="2">
    <source>
        <dbReference type="ARBA" id="ARBA00023133"/>
    </source>
</evidence>
<comment type="similarity">
    <text evidence="5 6">Belongs to the ferrochelatase family.</text>
</comment>
<dbReference type="AlphaFoldDB" id="A0ABD6CXA6"/>
<comment type="function">
    <text evidence="5">Catalyzes the ferrous insertion into protoporphyrin IX.</text>
</comment>
<proteinExistence type="inferred from homology"/>
<dbReference type="NCBIfam" id="TIGR00109">
    <property type="entry name" value="hemH"/>
    <property type="match status" value="1"/>
</dbReference>
<keyword evidence="5" id="KW-0963">Cytoplasm</keyword>
<sequence length="349" mass="39320">MTTGIVLLNFGEPAEGERETVLDYLERIFMANMSIEGEETTEAAARKRAAKLAERRAPGLLEEYDDIGGSPLIDHSTTQAALLDEEFSRRGYDIETYHGMQYTAPFITDAVEAAREDGVDHLVGLPIYPLCGPSTTVQSLDELDEALDEVGWDVPVDALTGWHKHPAYTRTRIDNIRRYLDDHDLSLGDGTRLVFSSHGTPQYYLDEGSRYEEYTEEFCSVVAAALDAPEYELGYQNHENRDVEWTEPDVEEVIETVDADRVVVEPVSFMHEQSETLSELDIELREEAEERGLEFHRVPIPYDDDRFIGALADLAEPFVAGYDPEYAGLRQCECRDEPGTMCLNAPHEA</sequence>
<dbReference type="RefSeq" id="WP_256406009.1">
    <property type="nucleotide sequence ID" value="NZ_CP187151.1"/>
</dbReference>
<dbReference type="InterPro" id="IPR001015">
    <property type="entry name" value="Ferrochelatase"/>
</dbReference>
<dbReference type="PANTHER" id="PTHR11108">
    <property type="entry name" value="FERROCHELATASE"/>
    <property type="match status" value="1"/>
</dbReference>
<dbReference type="EMBL" id="JBHUDL010000004">
    <property type="protein sequence ID" value="MFD1632699.1"/>
    <property type="molecule type" value="Genomic_DNA"/>
</dbReference>
<comment type="catalytic activity">
    <reaction evidence="5">
        <text>heme b + 2 H(+) = protoporphyrin IX + Fe(2+)</text>
        <dbReference type="Rhea" id="RHEA:22584"/>
        <dbReference type="ChEBI" id="CHEBI:15378"/>
        <dbReference type="ChEBI" id="CHEBI:29033"/>
        <dbReference type="ChEBI" id="CHEBI:57306"/>
        <dbReference type="ChEBI" id="CHEBI:60344"/>
        <dbReference type="EC" id="4.98.1.1"/>
    </reaction>
</comment>
<feature type="binding site" evidence="5">
    <location>
        <position position="275"/>
    </location>
    <ligand>
        <name>Fe(2+)</name>
        <dbReference type="ChEBI" id="CHEBI:29033"/>
    </ligand>
</feature>
<reference evidence="7 8" key="1">
    <citation type="journal article" date="2019" name="Int. J. Syst. Evol. Microbiol.">
        <title>The Global Catalogue of Microorganisms (GCM) 10K type strain sequencing project: providing services to taxonomists for standard genome sequencing and annotation.</title>
        <authorList>
            <consortium name="The Broad Institute Genomics Platform"/>
            <consortium name="The Broad Institute Genome Sequencing Center for Infectious Disease"/>
            <person name="Wu L."/>
            <person name="Ma J."/>
        </authorList>
    </citation>
    <scope>NUCLEOTIDE SEQUENCE [LARGE SCALE GENOMIC DNA]</scope>
    <source>
        <strain evidence="7 8">CGMCC 1.10594</strain>
    </source>
</reference>
<evidence type="ECO:0000313" key="7">
    <source>
        <dbReference type="EMBL" id="MFD1632699.1"/>
    </source>
</evidence>
<dbReference type="InterPro" id="IPR033644">
    <property type="entry name" value="Ferrochelatase_C"/>
</dbReference>
<dbReference type="CDD" id="cd00419">
    <property type="entry name" value="Ferrochelatase_C"/>
    <property type="match status" value="1"/>
</dbReference>
<comment type="caution">
    <text evidence="7">The sequence shown here is derived from an EMBL/GenBank/DDBJ whole genome shotgun (WGS) entry which is preliminary data.</text>
</comment>
<dbReference type="GO" id="GO:0005737">
    <property type="term" value="C:cytoplasm"/>
    <property type="evidence" value="ECO:0007669"/>
    <property type="project" value="UniProtKB-SubCell"/>
</dbReference>
<keyword evidence="4 5" id="KW-0627">Porphyrin biosynthesis</keyword>
<evidence type="ECO:0000313" key="8">
    <source>
        <dbReference type="Proteomes" id="UP001597075"/>
    </source>
</evidence>
<evidence type="ECO:0000256" key="1">
    <source>
        <dbReference type="ARBA" id="ARBA00023004"/>
    </source>
</evidence>
<dbReference type="PANTHER" id="PTHR11108:SF1">
    <property type="entry name" value="FERROCHELATASE, MITOCHONDRIAL"/>
    <property type="match status" value="1"/>
</dbReference>
<dbReference type="Pfam" id="PF00762">
    <property type="entry name" value="Ferrochelatase"/>
    <property type="match status" value="1"/>
</dbReference>
<dbReference type="GO" id="GO:0004325">
    <property type="term" value="F:ferrochelatase activity"/>
    <property type="evidence" value="ECO:0007669"/>
    <property type="project" value="UniProtKB-UniRule"/>
</dbReference>
<keyword evidence="8" id="KW-1185">Reference proteome</keyword>
<dbReference type="InterPro" id="IPR033659">
    <property type="entry name" value="Ferrochelatase_N"/>
</dbReference>
<evidence type="ECO:0000256" key="4">
    <source>
        <dbReference type="ARBA" id="ARBA00023244"/>
    </source>
</evidence>
<evidence type="ECO:0000256" key="5">
    <source>
        <dbReference type="HAMAP-Rule" id="MF_00323"/>
    </source>
</evidence>
<dbReference type="CDD" id="cd03411">
    <property type="entry name" value="Ferrochelatase_N"/>
    <property type="match status" value="1"/>
</dbReference>
<evidence type="ECO:0000256" key="6">
    <source>
        <dbReference type="RuleBase" id="RU004185"/>
    </source>
</evidence>
<comment type="pathway">
    <text evidence="5">Porphyrin-containing compound metabolism; protoheme biosynthesis; protoheme from protoporphyrin-IX: step 1/1.</text>
</comment>
<dbReference type="GO" id="GO:0006783">
    <property type="term" value="P:heme biosynthetic process"/>
    <property type="evidence" value="ECO:0007669"/>
    <property type="project" value="UniProtKB-UniRule"/>
</dbReference>
<protein>
    <recommendedName>
        <fullName evidence="5">Ferrochelatase</fullName>
        <ecNumber evidence="5">4.98.1.1</ecNumber>
    </recommendedName>
    <alternativeName>
        <fullName evidence="5">Heme synthase</fullName>
    </alternativeName>
    <alternativeName>
        <fullName evidence="5">Protoheme ferro-lyase</fullName>
    </alternativeName>
</protein>
<dbReference type="Proteomes" id="UP001597075">
    <property type="component" value="Unassembled WGS sequence"/>
</dbReference>
<dbReference type="HAMAP" id="MF_00323">
    <property type="entry name" value="Ferrochelatase"/>
    <property type="match status" value="1"/>
</dbReference>
<keyword evidence="1 5" id="KW-0408">Iron</keyword>
<dbReference type="GO" id="GO:0046872">
    <property type="term" value="F:metal ion binding"/>
    <property type="evidence" value="ECO:0007669"/>
    <property type="project" value="UniProtKB-KW"/>
</dbReference>
<dbReference type="EC" id="4.98.1.1" evidence="5"/>
<name>A0ABD6CXA6_9EURY</name>
<dbReference type="SUPFAM" id="SSF53800">
    <property type="entry name" value="Chelatase"/>
    <property type="match status" value="1"/>
</dbReference>
<comment type="subcellular location">
    <subcellularLocation>
        <location evidence="5">Cytoplasm</location>
    </subcellularLocation>
</comment>
<evidence type="ECO:0000256" key="3">
    <source>
        <dbReference type="ARBA" id="ARBA00023239"/>
    </source>
</evidence>
<keyword evidence="3 5" id="KW-0456">Lyase</keyword>
<dbReference type="Gene3D" id="3.40.50.1400">
    <property type="match status" value="2"/>
</dbReference>
<keyword evidence="2 5" id="KW-0350">Heme biosynthesis</keyword>